<evidence type="ECO:0000313" key="8">
    <source>
        <dbReference type="Proteomes" id="UP000824214"/>
    </source>
</evidence>
<dbReference type="Pfam" id="PF04055">
    <property type="entry name" value="Radical_SAM"/>
    <property type="match status" value="1"/>
</dbReference>
<evidence type="ECO:0000313" key="7">
    <source>
        <dbReference type="EMBL" id="HJB38401.1"/>
    </source>
</evidence>
<dbReference type="PANTHER" id="PTHR43075">
    <property type="entry name" value="FORMATE LYASE ACTIVATING ENZYME, PUTATIVE (AFU_ORTHOLOGUE AFUA_2G15630)-RELATED"/>
    <property type="match status" value="1"/>
</dbReference>
<keyword evidence="1 5" id="KW-0949">S-adenosyl-L-methionine</keyword>
<feature type="domain" description="Radical SAM core" evidence="6">
    <location>
        <begin position="25"/>
        <end position="185"/>
    </location>
</feature>
<dbReference type="AlphaFoldDB" id="A0A9D2M096"/>
<keyword evidence="2 5" id="KW-0479">Metal-binding</keyword>
<reference evidence="7" key="1">
    <citation type="journal article" date="2021" name="PeerJ">
        <title>Extensive microbial diversity within the chicken gut microbiome revealed by metagenomics and culture.</title>
        <authorList>
            <person name="Gilroy R."/>
            <person name="Ravi A."/>
            <person name="Getino M."/>
            <person name="Pursley I."/>
            <person name="Horton D.L."/>
            <person name="Alikhan N.F."/>
            <person name="Baker D."/>
            <person name="Gharbi K."/>
            <person name="Hall N."/>
            <person name="Watson M."/>
            <person name="Adriaenssens E.M."/>
            <person name="Foster-Nyarko E."/>
            <person name="Jarju S."/>
            <person name="Secka A."/>
            <person name="Antonio M."/>
            <person name="Oren A."/>
            <person name="Chaudhuri R.R."/>
            <person name="La Ragione R."/>
            <person name="Hildebrand F."/>
            <person name="Pallen M.J."/>
        </authorList>
    </citation>
    <scope>NUCLEOTIDE SEQUENCE</scope>
    <source>
        <strain evidence="7">ChiBcolR8-3208</strain>
    </source>
</reference>
<dbReference type="PANTHER" id="PTHR43075:SF1">
    <property type="entry name" value="FORMATE LYASE ACTIVATING ENZYME, PUTATIVE (AFU_ORTHOLOGUE AFUA_2G15630)-RELATED"/>
    <property type="match status" value="1"/>
</dbReference>
<dbReference type="Gene3D" id="3.20.20.70">
    <property type="entry name" value="Aldolase class I"/>
    <property type="match status" value="1"/>
</dbReference>
<dbReference type="InterPro" id="IPR013785">
    <property type="entry name" value="Aldolase_TIM"/>
</dbReference>
<dbReference type="SFLD" id="SFLDS00029">
    <property type="entry name" value="Radical_SAM"/>
    <property type="match status" value="1"/>
</dbReference>
<keyword evidence="4 5" id="KW-0411">Iron-sulfur</keyword>
<comment type="caution">
    <text evidence="7">The sequence shown here is derived from an EMBL/GenBank/DDBJ whole genome shotgun (WGS) entry which is preliminary data.</text>
</comment>
<dbReference type="InterPro" id="IPR040085">
    <property type="entry name" value="MJ0674-like"/>
</dbReference>
<evidence type="ECO:0000256" key="5">
    <source>
        <dbReference type="PIRSR" id="PIRSR004869-50"/>
    </source>
</evidence>
<evidence type="ECO:0000259" key="6">
    <source>
        <dbReference type="Pfam" id="PF04055"/>
    </source>
</evidence>
<name>A0A9D2M096_9FIRM</name>
<feature type="binding site" evidence="5">
    <location>
        <position position="37"/>
    </location>
    <ligand>
        <name>[4Fe-4S] cluster</name>
        <dbReference type="ChEBI" id="CHEBI:49883"/>
        <note>4Fe-4S-S-AdoMet</note>
    </ligand>
</feature>
<evidence type="ECO:0000256" key="3">
    <source>
        <dbReference type="ARBA" id="ARBA00023004"/>
    </source>
</evidence>
<dbReference type="EMBL" id="DWXZ01000213">
    <property type="protein sequence ID" value="HJB38401.1"/>
    <property type="molecule type" value="Genomic_DNA"/>
</dbReference>
<feature type="binding site" evidence="5">
    <location>
        <position position="30"/>
    </location>
    <ligand>
        <name>[4Fe-4S] cluster</name>
        <dbReference type="ChEBI" id="CHEBI:49883"/>
        <note>4Fe-4S-S-AdoMet</note>
    </ligand>
</feature>
<dbReference type="SUPFAM" id="SSF102114">
    <property type="entry name" value="Radical SAM enzymes"/>
    <property type="match status" value="1"/>
</dbReference>
<feature type="binding site" evidence="5">
    <location>
        <position position="34"/>
    </location>
    <ligand>
        <name>[4Fe-4S] cluster</name>
        <dbReference type="ChEBI" id="CHEBI:49883"/>
        <note>4Fe-4S-S-AdoMet</note>
    </ligand>
</feature>
<gene>
    <name evidence="7" type="ORF">H9942_10115</name>
</gene>
<accession>A0A9D2M096</accession>
<keyword evidence="3 5" id="KW-0408">Iron</keyword>
<organism evidence="7 8">
    <name type="scientific">Candidatus Acutalibacter ornithocaccae</name>
    <dbReference type="NCBI Taxonomy" id="2838416"/>
    <lineage>
        <taxon>Bacteria</taxon>
        <taxon>Bacillati</taxon>
        <taxon>Bacillota</taxon>
        <taxon>Clostridia</taxon>
        <taxon>Eubacteriales</taxon>
        <taxon>Acutalibacteraceae</taxon>
        <taxon>Acutalibacter</taxon>
    </lineage>
</organism>
<proteinExistence type="predicted"/>
<dbReference type="InterPro" id="IPR016431">
    <property type="entry name" value="Pyrv-formate_lyase-activ_prd"/>
</dbReference>
<dbReference type="InterPro" id="IPR058240">
    <property type="entry name" value="rSAM_sf"/>
</dbReference>
<dbReference type="GO" id="GO:0046872">
    <property type="term" value="F:metal ion binding"/>
    <property type="evidence" value="ECO:0007669"/>
    <property type="project" value="UniProtKB-KW"/>
</dbReference>
<evidence type="ECO:0000256" key="1">
    <source>
        <dbReference type="ARBA" id="ARBA00022691"/>
    </source>
</evidence>
<reference evidence="7" key="2">
    <citation type="submission" date="2021-04" db="EMBL/GenBank/DDBJ databases">
        <authorList>
            <person name="Gilroy R."/>
        </authorList>
    </citation>
    <scope>NUCLEOTIDE SEQUENCE</scope>
    <source>
        <strain evidence="7">ChiBcolR8-3208</strain>
    </source>
</reference>
<evidence type="ECO:0000256" key="2">
    <source>
        <dbReference type="ARBA" id="ARBA00022723"/>
    </source>
</evidence>
<dbReference type="GO" id="GO:0051536">
    <property type="term" value="F:iron-sulfur cluster binding"/>
    <property type="evidence" value="ECO:0007669"/>
    <property type="project" value="UniProtKB-KW"/>
</dbReference>
<dbReference type="PIRSF" id="PIRSF004869">
    <property type="entry name" value="PflX_prd"/>
    <property type="match status" value="1"/>
</dbReference>
<dbReference type="GO" id="GO:0003824">
    <property type="term" value="F:catalytic activity"/>
    <property type="evidence" value="ECO:0007669"/>
    <property type="project" value="InterPro"/>
</dbReference>
<dbReference type="Proteomes" id="UP000824214">
    <property type="component" value="Unassembled WGS sequence"/>
</dbReference>
<sequence>MRVARAALHFWEEPPISGSRGSGTVFFTGCTLGCVFCQNGQISHGPVEGRKVTPQELSDLFFDLIAQGAHNINLVTPTHFVPQIRQALLVKKLPVPVVYNTSGYERVETLRSLEGLVDIYLPDYKYDDPALAKALSRAEDYPQRAQAALAEMVRQVGAPVYDGEGLMTRGVLIRHLILPGHTKNSIACLERIRQLFPGIPVSLMAQYTPCGELDSFPELGRPITRREQEKVENALFELGLEGYTQSRKAKGAQYVPDWDMG</sequence>
<dbReference type="InterPro" id="IPR007197">
    <property type="entry name" value="rSAM"/>
</dbReference>
<protein>
    <submittedName>
        <fullName evidence="7">Radical SAM protein</fullName>
    </submittedName>
</protein>
<comment type="cofactor">
    <cofactor evidence="5">
        <name>[4Fe-4S] cluster</name>
        <dbReference type="ChEBI" id="CHEBI:49883"/>
    </cofactor>
    <text evidence="5">Binds 1 [4Fe-4S] cluster. The cluster is coordinated with 3 cysteines and an exchangeable S-adenosyl-L-methionine.</text>
</comment>
<evidence type="ECO:0000256" key="4">
    <source>
        <dbReference type="ARBA" id="ARBA00023014"/>
    </source>
</evidence>